<dbReference type="GO" id="GO:0006006">
    <property type="term" value="P:glucose metabolic process"/>
    <property type="evidence" value="ECO:0007669"/>
    <property type="project" value="TreeGrafter"/>
</dbReference>
<evidence type="ECO:0000313" key="8">
    <source>
        <dbReference type="EMBL" id="UZX29704.1"/>
    </source>
</evidence>
<dbReference type="InterPro" id="IPR015443">
    <property type="entry name" value="Aldose_1-epimerase"/>
</dbReference>
<dbReference type="PANTHER" id="PTHR10091:SF0">
    <property type="entry name" value="GALACTOSE MUTAROTASE"/>
    <property type="match status" value="1"/>
</dbReference>
<evidence type="ECO:0000256" key="1">
    <source>
        <dbReference type="ARBA" id="ARBA00005028"/>
    </source>
</evidence>
<evidence type="ECO:0000256" key="6">
    <source>
        <dbReference type="PIRSR" id="PIRSR005096-1"/>
    </source>
</evidence>
<dbReference type="RefSeq" id="WP_046326498.1">
    <property type="nucleotide sequence ID" value="NZ_CP084389.1"/>
</dbReference>
<dbReference type="AlphaFoldDB" id="A0AA47B459"/>
<dbReference type="GO" id="GO:0005737">
    <property type="term" value="C:cytoplasm"/>
    <property type="evidence" value="ECO:0007669"/>
    <property type="project" value="TreeGrafter"/>
</dbReference>
<evidence type="ECO:0000313" key="9">
    <source>
        <dbReference type="Proteomes" id="UP001164557"/>
    </source>
</evidence>
<organism evidence="8 9">
    <name type="scientific">Lactobacillus helsingborgensis</name>
    <dbReference type="NCBI Taxonomy" id="1218494"/>
    <lineage>
        <taxon>Bacteria</taxon>
        <taxon>Bacillati</taxon>
        <taxon>Bacillota</taxon>
        <taxon>Bacilli</taxon>
        <taxon>Lactobacillales</taxon>
        <taxon>Lactobacillaceae</taxon>
        <taxon>Lactobacillus</taxon>
    </lineage>
</organism>
<evidence type="ECO:0000256" key="7">
    <source>
        <dbReference type="PIRSR" id="PIRSR005096-2"/>
    </source>
</evidence>
<dbReference type="InterPro" id="IPR011013">
    <property type="entry name" value="Gal_mutarotase_sf_dom"/>
</dbReference>
<keyword evidence="9" id="KW-1185">Reference proteome</keyword>
<dbReference type="GO" id="GO:0033499">
    <property type="term" value="P:galactose catabolic process via UDP-galactose, Leloir pathway"/>
    <property type="evidence" value="ECO:0007669"/>
    <property type="project" value="TreeGrafter"/>
</dbReference>
<dbReference type="InterPro" id="IPR014718">
    <property type="entry name" value="GH-type_carb-bd"/>
</dbReference>
<protein>
    <recommendedName>
        <fullName evidence="5">Maltose epimerase</fullName>
        <ecNumber evidence="5">5.1.3.21</ecNumber>
    </recommendedName>
</protein>
<evidence type="ECO:0000256" key="2">
    <source>
        <dbReference type="ARBA" id="ARBA00006206"/>
    </source>
</evidence>
<keyword evidence="4 5" id="KW-0119">Carbohydrate metabolism</keyword>
<dbReference type="Pfam" id="PF01263">
    <property type="entry name" value="Aldose_epim"/>
    <property type="match status" value="1"/>
</dbReference>
<evidence type="ECO:0000256" key="4">
    <source>
        <dbReference type="ARBA" id="ARBA00023277"/>
    </source>
</evidence>
<dbReference type="InterPro" id="IPR047215">
    <property type="entry name" value="Galactose_mutarotase-like"/>
</dbReference>
<comment type="catalytic activity">
    <reaction evidence="5">
        <text>alpha-maltose = beta-maltose</text>
        <dbReference type="Rhea" id="RHEA:21228"/>
        <dbReference type="ChEBI" id="CHEBI:18147"/>
        <dbReference type="ChEBI" id="CHEBI:18167"/>
        <dbReference type="EC" id="5.1.3.21"/>
    </reaction>
</comment>
<keyword evidence="3 5" id="KW-0413">Isomerase</keyword>
<evidence type="ECO:0000256" key="3">
    <source>
        <dbReference type="ARBA" id="ARBA00023235"/>
    </source>
</evidence>
<feature type="active site" description="Proton acceptor" evidence="6">
    <location>
        <position position="310"/>
    </location>
</feature>
<name>A0AA47B459_9LACO</name>
<comment type="similarity">
    <text evidence="2 5">Belongs to the aldose epimerase family.</text>
</comment>
<dbReference type="GO" id="GO:0004034">
    <property type="term" value="F:aldose 1-epimerase activity"/>
    <property type="evidence" value="ECO:0007669"/>
    <property type="project" value="TreeGrafter"/>
</dbReference>
<dbReference type="PANTHER" id="PTHR10091">
    <property type="entry name" value="ALDOSE-1-EPIMERASE"/>
    <property type="match status" value="1"/>
</dbReference>
<proteinExistence type="inferred from homology"/>
<dbReference type="SUPFAM" id="SSF74650">
    <property type="entry name" value="Galactose mutarotase-like"/>
    <property type="match status" value="1"/>
</dbReference>
<comment type="pathway">
    <text evidence="1 5">Carbohydrate metabolism; hexose metabolism.</text>
</comment>
<dbReference type="PIRSF" id="PIRSF005096">
    <property type="entry name" value="GALM"/>
    <property type="match status" value="1"/>
</dbReference>
<dbReference type="Proteomes" id="UP001164557">
    <property type="component" value="Chromosome"/>
</dbReference>
<dbReference type="EMBL" id="CP084389">
    <property type="protein sequence ID" value="UZX29704.1"/>
    <property type="molecule type" value="Genomic_DNA"/>
</dbReference>
<dbReference type="InterPro" id="IPR008183">
    <property type="entry name" value="Aldose_1/G6P_1-epimerase"/>
</dbReference>
<dbReference type="Gene3D" id="2.70.98.10">
    <property type="match status" value="1"/>
</dbReference>
<accession>A0AA47B459</accession>
<reference evidence="8" key="1">
    <citation type="submission" date="2021-09" db="EMBL/GenBank/DDBJ databases">
        <title>Lactobacillus species from Apis mellifera, Switzerland.</title>
        <authorList>
            <person name="Pfister J."/>
            <person name="Brown A."/>
            <person name="Neumann P."/>
            <person name="Collaud A."/>
            <person name="Retschnig G."/>
            <person name="Perreten V."/>
        </authorList>
    </citation>
    <scope>NUCLEOTIDE SEQUENCE</scope>
    <source>
        <strain evidence="8">IBH002</strain>
    </source>
</reference>
<dbReference type="CDD" id="cd09019">
    <property type="entry name" value="galactose_mutarotase_like"/>
    <property type="match status" value="1"/>
</dbReference>
<dbReference type="GO" id="GO:0030246">
    <property type="term" value="F:carbohydrate binding"/>
    <property type="evidence" value="ECO:0007669"/>
    <property type="project" value="InterPro"/>
</dbReference>
<dbReference type="GO" id="GO:0050558">
    <property type="term" value="F:maltose epimerase activity"/>
    <property type="evidence" value="ECO:0007669"/>
    <property type="project" value="UniProtKB-EC"/>
</dbReference>
<sequence>MKTLVQKYDRMNGKDLCEITLINEHDVRATVLNYGATLEKLEIPTGNNKWENIIMSLATPKDYATERNFLGGTVGRVAGRIKDGKWQHGNQITQFKLNDGQNSLHGGGEVGFDNKPWDFKVTSDKDTASVQLILFDPDGENNYPGNMKIIATYQLDNDNNLNYNITAFTDKTTLFNPTNHTFFRLDGPQSNVEDLNLQLNADYYVPVDDATMPITGMAKVADTVFDFRKPKRLGAIINSTAEPQIKNRNGLDHPFILNGYKPAAVLSSTKTNRKLIMSTDAQAVVVFSANTFNHQGAAKNIGRHDGITLEAQTAPESGYSLSSFTLVPGERFSRTINWQVVY</sequence>
<dbReference type="EC" id="5.1.3.21" evidence="5"/>
<feature type="active site" description="Proton donor" evidence="6">
    <location>
        <position position="180"/>
    </location>
</feature>
<evidence type="ECO:0000256" key="5">
    <source>
        <dbReference type="PIRNR" id="PIRNR005096"/>
    </source>
</evidence>
<feature type="binding site" evidence="7">
    <location>
        <position position="252"/>
    </location>
    <ligand>
        <name>beta-D-galactose</name>
        <dbReference type="ChEBI" id="CHEBI:27667"/>
    </ligand>
</feature>
<gene>
    <name evidence="8" type="ORF">LDX53_00210</name>
</gene>
<comment type="function">
    <text evidence="5">Catalyzes the interconversion of alpha and beta anomers of maltose.</text>
</comment>